<evidence type="ECO:0000256" key="1">
    <source>
        <dbReference type="ARBA" id="ARBA00022737"/>
    </source>
</evidence>
<evidence type="ECO:0000313" key="6">
    <source>
        <dbReference type="Proteomes" id="UP000307440"/>
    </source>
</evidence>
<feature type="compositionally biased region" description="Basic and acidic residues" evidence="3">
    <location>
        <begin position="914"/>
        <end position="934"/>
    </location>
</feature>
<keyword evidence="4" id="KW-0472">Membrane</keyword>
<evidence type="ECO:0000313" key="5">
    <source>
        <dbReference type="EMBL" id="TFK24065.1"/>
    </source>
</evidence>
<evidence type="ECO:0000256" key="3">
    <source>
        <dbReference type="SAM" id="MobiDB-lite"/>
    </source>
</evidence>
<sequence length="1386" mass="154290">MSLARVIVIDDDHPDIVYGGTWEIDPVQYEGFFNSGNVGGSQRRITGVDCLGSGISLYGTRKSLMNQALKWQCRMDGEVFEPIFSPELVQNTYQYCHIAGLDPSTAHTLRVNIEASEQAPFWVDAIEFYPFNPSVAYREALARNSYYSQHHINDTTIQYSPGWQFLPEAPIVRFTSTPNSIVEIAFIGTQVTWKGIALINQPLVGDSQATYSVDEGPPVPIIVPQRLAGSGQYQLFETEKLPRNLHHLKVVYGAGSEAPLVLNYMLIADGDILYRDPRDLGPDLDGLRVDPVMQRSNEPQPEGPPAAAIAGGVVGGVVGLVILVFGIIYVKKMRDRKKHVHSSQRTADAEVQSSMASRSSGASKQVISPLANTNNPNLNGASVTAVGGDHTYIIITHHSLGRSRLEGFAIQLSTGGSEGNGFVCTRGLWCLNPQTKSVPLHSGMNKSPNIANALLEGPESIHEPSRIYLRLVATGRSLLHGKTYVCTHLIFRQNKRHTVVPCREAVDIWRRLANSYPAQYEPILSETLDWLASALIALQRYSQVAVDLLEVISLQRRLATQHPAKYNPRLARSLHRHSTALSKLGRYRDSLMPCYEAAAMYRRLMGDGEGRQWGVQLARVLQLQTCVVYKCEGVKSALQVAREGVILSRKSVDQEKGMEDCRALASLASALQIYAKFLGLYGRMEVSGEAVGESVALWRQLVNADAAKYTNQLRRAVRLENQILRMQEVVAGSDWGWMSIGWVNWFRRGVGGLSMASFGSRRRVWSLGKTRFMNVHNLDPEACRYKSRFTKELQWGRLKTPGNFEAPLSSTNLGRFNLKYFFLSVLRVEMELVRWSLLWHASSTAALVDVFNSKEKPESGTSQVNGQLYMELLPLPSKVTPLPARNDLARDAKWAMQAISLLTGPSAKSRRPQKLSDEDRGPGSSQDERTREPGAEPLYQEARDLTSWLQSVDRFRQLAAEDPSKHGAEFAYVLDTLAFELGIRRRHDEAIPIVQESIHIKRRLLVLEDSPAQYPLLAASLHNLAVYLASSGYHLEALDHGREAALIRLQLAASNPTNLVDGELANTRHNLACDLAFCRRYEEAMPVFLEAVTARRRLAVDSPKQFKPLLARSLHQYALCLANMGRHSQAVESGKESAAIQRRLAQKPNFQVDAVDADLACTLHNLSCDLSSCGLGNDAVNVAREALTIRRRLAERQPAIFVPLLAKSLHHYAIFLANLGSHAKAVKIGREAVDIRFRLLKDDPEKYRLHLSASLYNLAFDLVVCNRDQEAIPLSQEGIGLRRQLVAQTPTRFEHLLAASLRQHSIYLSRTGLYNDAVKACQESVDIFRRLGSEADLSRSLKLLGSYLSSCGRDKDAEVMSLEAKDLRRRAVSNSFKNRSEDAIQC</sequence>
<dbReference type="PANTHER" id="PTHR45641">
    <property type="entry name" value="TETRATRICOPEPTIDE REPEAT PROTEIN (AFU_ORTHOLOGUE AFUA_6G03870)"/>
    <property type="match status" value="1"/>
</dbReference>
<keyword evidence="2" id="KW-0802">TPR repeat</keyword>
<feature type="transmembrane region" description="Helical" evidence="4">
    <location>
        <begin position="306"/>
        <end position="330"/>
    </location>
</feature>
<evidence type="ECO:0000256" key="4">
    <source>
        <dbReference type="SAM" id="Phobius"/>
    </source>
</evidence>
<dbReference type="EMBL" id="ML210207">
    <property type="protein sequence ID" value="TFK24065.1"/>
    <property type="molecule type" value="Genomic_DNA"/>
</dbReference>
<name>A0A5C3KV28_COPMA</name>
<gene>
    <name evidence="5" type="ORF">FA15DRAFT_694684</name>
</gene>
<evidence type="ECO:0000256" key="2">
    <source>
        <dbReference type="ARBA" id="ARBA00022803"/>
    </source>
</evidence>
<keyword evidence="6" id="KW-1185">Reference proteome</keyword>
<feature type="region of interest" description="Disordered" evidence="3">
    <location>
        <begin position="905"/>
        <end position="937"/>
    </location>
</feature>
<dbReference type="Gene3D" id="1.25.40.10">
    <property type="entry name" value="Tetratricopeptide repeat domain"/>
    <property type="match status" value="4"/>
</dbReference>
<dbReference type="OrthoDB" id="3038309at2759"/>
<dbReference type="Proteomes" id="UP000307440">
    <property type="component" value="Unassembled WGS sequence"/>
</dbReference>
<dbReference type="PANTHER" id="PTHR45641:SF19">
    <property type="entry name" value="NEPHROCYSTIN-3"/>
    <property type="match status" value="1"/>
</dbReference>
<keyword evidence="1" id="KW-0677">Repeat</keyword>
<feature type="region of interest" description="Disordered" evidence="3">
    <location>
        <begin position="339"/>
        <end position="362"/>
    </location>
</feature>
<dbReference type="Pfam" id="PF13374">
    <property type="entry name" value="TPR_10"/>
    <property type="match status" value="3"/>
</dbReference>
<keyword evidence="4" id="KW-0812">Transmembrane</keyword>
<organism evidence="5 6">
    <name type="scientific">Coprinopsis marcescibilis</name>
    <name type="common">Agaric fungus</name>
    <name type="synonym">Psathyrella marcescibilis</name>
    <dbReference type="NCBI Taxonomy" id="230819"/>
    <lineage>
        <taxon>Eukaryota</taxon>
        <taxon>Fungi</taxon>
        <taxon>Dikarya</taxon>
        <taxon>Basidiomycota</taxon>
        <taxon>Agaricomycotina</taxon>
        <taxon>Agaricomycetes</taxon>
        <taxon>Agaricomycetidae</taxon>
        <taxon>Agaricales</taxon>
        <taxon>Agaricineae</taxon>
        <taxon>Psathyrellaceae</taxon>
        <taxon>Coprinopsis</taxon>
    </lineage>
</organism>
<dbReference type="SUPFAM" id="SSF48452">
    <property type="entry name" value="TPR-like"/>
    <property type="match status" value="3"/>
</dbReference>
<feature type="compositionally biased region" description="Low complexity" evidence="3">
    <location>
        <begin position="353"/>
        <end position="362"/>
    </location>
</feature>
<keyword evidence="4" id="KW-1133">Transmembrane helix</keyword>
<proteinExistence type="predicted"/>
<reference evidence="5 6" key="1">
    <citation type="journal article" date="2019" name="Nat. Ecol. Evol.">
        <title>Megaphylogeny resolves global patterns of mushroom evolution.</title>
        <authorList>
            <person name="Varga T."/>
            <person name="Krizsan K."/>
            <person name="Foldi C."/>
            <person name="Dima B."/>
            <person name="Sanchez-Garcia M."/>
            <person name="Sanchez-Ramirez S."/>
            <person name="Szollosi G.J."/>
            <person name="Szarkandi J.G."/>
            <person name="Papp V."/>
            <person name="Albert L."/>
            <person name="Andreopoulos W."/>
            <person name="Angelini C."/>
            <person name="Antonin V."/>
            <person name="Barry K.W."/>
            <person name="Bougher N.L."/>
            <person name="Buchanan P."/>
            <person name="Buyck B."/>
            <person name="Bense V."/>
            <person name="Catcheside P."/>
            <person name="Chovatia M."/>
            <person name="Cooper J."/>
            <person name="Damon W."/>
            <person name="Desjardin D."/>
            <person name="Finy P."/>
            <person name="Geml J."/>
            <person name="Haridas S."/>
            <person name="Hughes K."/>
            <person name="Justo A."/>
            <person name="Karasinski D."/>
            <person name="Kautmanova I."/>
            <person name="Kiss B."/>
            <person name="Kocsube S."/>
            <person name="Kotiranta H."/>
            <person name="LaButti K.M."/>
            <person name="Lechner B.E."/>
            <person name="Liimatainen K."/>
            <person name="Lipzen A."/>
            <person name="Lukacs Z."/>
            <person name="Mihaltcheva S."/>
            <person name="Morgado L.N."/>
            <person name="Niskanen T."/>
            <person name="Noordeloos M.E."/>
            <person name="Ohm R.A."/>
            <person name="Ortiz-Santana B."/>
            <person name="Ovrebo C."/>
            <person name="Racz N."/>
            <person name="Riley R."/>
            <person name="Savchenko A."/>
            <person name="Shiryaev A."/>
            <person name="Soop K."/>
            <person name="Spirin V."/>
            <person name="Szebenyi C."/>
            <person name="Tomsovsky M."/>
            <person name="Tulloss R.E."/>
            <person name="Uehling J."/>
            <person name="Grigoriev I.V."/>
            <person name="Vagvolgyi C."/>
            <person name="Papp T."/>
            <person name="Martin F.M."/>
            <person name="Miettinen O."/>
            <person name="Hibbett D.S."/>
            <person name="Nagy L.G."/>
        </authorList>
    </citation>
    <scope>NUCLEOTIDE SEQUENCE [LARGE SCALE GENOMIC DNA]</scope>
    <source>
        <strain evidence="5 6">CBS 121175</strain>
    </source>
</reference>
<protein>
    <submittedName>
        <fullName evidence="5">TPR-like protein</fullName>
    </submittedName>
</protein>
<accession>A0A5C3KV28</accession>
<dbReference type="InterPro" id="IPR011990">
    <property type="entry name" value="TPR-like_helical_dom_sf"/>
</dbReference>